<dbReference type="InterPro" id="IPR007412">
    <property type="entry name" value="FlgM"/>
</dbReference>
<dbReference type="RefSeq" id="WP_265423359.1">
    <property type="nucleotide sequence ID" value="NZ_JAPFPW010000001.1"/>
</dbReference>
<dbReference type="InterPro" id="IPR031316">
    <property type="entry name" value="FlgM_C"/>
</dbReference>
<feature type="domain" description="Anti-sigma-28 factor FlgM C-terminal" evidence="10">
    <location>
        <begin position="39"/>
        <end position="93"/>
    </location>
</feature>
<sequence>MKIHTMLSGIKSASLSKETQQVREKTKENQKAGAENRADKVSLSSNSRERMEIRETKASSVEDFRSERIERLKHQIQSGTYTPDPERIAKAMLSAHRDSMI</sequence>
<dbReference type="NCBIfam" id="TIGR03824">
    <property type="entry name" value="FlgM_jcvi"/>
    <property type="match status" value="1"/>
</dbReference>
<keyword evidence="11" id="KW-0282">Flagellum</keyword>
<comment type="caution">
    <text evidence="11">The sequence shown here is derived from an EMBL/GenBank/DDBJ whole genome shotgun (WGS) entry which is preliminary data.</text>
</comment>
<dbReference type="InterPro" id="IPR035890">
    <property type="entry name" value="Anti-sigma-28_factor_FlgM_sf"/>
</dbReference>
<dbReference type="SUPFAM" id="SSF101498">
    <property type="entry name" value="Anti-sigma factor FlgM"/>
    <property type="match status" value="1"/>
</dbReference>
<evidence type="ECO:0000256" key="8">
    <source>
        <dbReference type="ARBA" id="ARBA00030117"/>
    </source>
</evidence>
<accession>A0ABT3N631</accession>
<comment type="function">
    <text evidence="7">Responsible for the coupling of flagellin expression to flagellar assembly by preventing expression of the flagellin genes when a component of the middle class of proteins is defective. It negatively regulates flagellar genes by inhibiting the activity of FliA by directly binding to FliA.</text>
</comment>
<evidence type="ECO:0000256" key="4">
    <source>
        <dbReference type="ARBA" id="ARBA00022795"/>
    </source>
</evidence>
<feature type="compositionally biased region" description="Basic and acidic residues" evidence="9">
    <location>
        <begin position="20"/>
        <end position="40"/>
    </location>
</feature>
<name>A0ABT3N631_9BACT</name>
<evidence type="ECO:0000313" key="12">
    <source>
        <dbReference type="Proteomes" id="UP001209681"/>
    </source>
</evidence>
<reference evidence="11 12" key="1">
    <citation type="submission" date="2022-11" db="EMBL/GenBank/DDBJ databases">
        <title>Desulfobotulus tamanensis H1 sp. nov. - anaerobic, alkaliphilic, sulphate reducing bacterium isolated from terrestrial mud volcano.</title>
        <authorList>
            <person name="Frolova A."/>
            <person name="Merkel A.Y."/>
            <person name="Slobodkin A.I."/>
        </authorList>
    </citation>
    <scope>NUCLEOTIDE SEQUENCE [LARGE SCALE GENOMIC DNA]</scope>
    <source>
        <strain evidence="11 12">H1</strain>
    </source>
</reference>
<dbReference type="Proteomes" id="UP001209681">
    <property type="component" value="Unassembled WGS sequence"/>
</dbReference>
<keyword evidence="11" id="KW-0966">Cell projection</keyword>
<keyword evidence="5" id="KW-0805">Transcription regulation</keyword>
<keyword evidence="6" id="KW-0804">Transcription</keyword>
<evidence type="ECO:0000256" key="9">
    <source>
        <dbReference type="SAM" id="MobiDB-lite"/>
    </source>
</evidence>
<comment type="similarity">
    <text evidence="1">Belongs to the FlgM family.</text>
</comment>
<keyword evidence="3" id="KW-0678">Repressor</keyword>
<organism evidence="11 12">
    <name type="scientific">Desulfobotulus pelophilus</name>
    <dbReference type="NCBI Taxonomy" id="2823377"/>
    <lineage>
        <taxon>Bacteria</taxon>
        <taxon>Pseudomonadati</taxon>
        <taxon>Thermodesulfobacteriota</taxon>
        <taxon>Desulfobacteria</taxon>
        <taxon>Desulfobacterales</taxon>
        <taxon>Desulfobacteraceae</taxon>
        <taxon>Desulfobotulus</taxon>
    </lineage>
</organism>
<feature type="region of interest" description="Disordered" evidence="9">
    <location>
        <begin position="1"/>
        <end position="63"/>
    </location>
</feature>
<evidence type="ECO:0000256" key="1">
    <source>
        <dbReference type="ARBA" id="ARBA00005322"/>
    </source>
</evidence>
<evidence type="ECO:0000256" key="6">
    <source>
        <dbReference type="ARBA" id="ARBA00023163"/>
    </source>
</evidence>
<evidence type="ECO:0000256" key="2">
    <source>
        <dbReference type="ARBA" id="ARBA00017823"/>
    </source>
</evidence>
<evidence type="ECO:0000256" key="5">
    <source>
        <dbReference type="ARBA" id="ARBA00023015"/>
    </source>
</evidence>
<gene>
    <name evidence="11" type="primary">flgM</name>
    <name evidence="11" type="ORF">OOT00_00670</name>
</gene>
<proteinExistence type="inferred from homology"/>
<evidence type="ECO:0000256" key="7">
    <source>
        <dbReference type="ARBA" id="ARBA00024739"/>
    </source>
</evidence>
<evidence type="ECO:0000259" key="10">
    <source>
        <dbReference type="Pfam" id="PF04316"/>
    </source>
</evidence>
<keyword evidence="4" id="KW-1005">Bacterial flagellum biogenesis</keyword>
<feature type="compositionally biased region" description="Basic and acidic residues" evidence="9">
    <location>
        <begin position="47"/>
        <end position="63"/>
    </location>
</feature>
<evidence type="ECO:0000313" key="11">
    <source>
        <dbReference type="EMBL" id="MCW7752492.1"/>
    </source>
</evidence>
<evidence type="ECO:0000256" key="3">
    <source>
        <dbReference type="ARBA" id="ARBA00022491"/>
    </source>
</evidence>
<keyword evidence="12" id="KW-1185">Reference proteome</keyword>
<dbReference type="EMBL" id="JAPFPW010000001">
    <property type="protein sequence ID" value="MCW7752492.1"/>
    <property type="molecule type" value="Genomic_DNA"/>
</dbReference>
<keyword evidence="11" id="KW-0969">Cilium</keyword>
<dbReference type="Pfam" id="PF04316">
    <property type="entry name" value="FlgM"/>
    <property type="match status" value="1"/>
</dbReference>
<protein>
    <recommendedName>
        <fullName evidence="2">Negative regulator of flagellin synthesis</fullName>
    </recommendedName>
    <alternativeName>
        <fullName evidence="8">Anti-sigma-28 factor</fullName>
    </alternativeName>
</protein>